<dbReference type="GO" id="GO:0019346">
    <property type="term" value="P:transsulfuration"/>
    <property type="evidence" value="ECO:0007669"/>
    <property type="project" value="InterPro"/>
</dbReference>
<comment type="similarity">
    <text evidence="3">Belongs to the trans-sulfuration enzymes family.</text>
</comment>
<keyword evidence="6" id="KW-1185">Reference proteome</keyword>
<accession>A0AAV4CBS1</accession>
<dbReference type="EMBL" id="BLXT01006675">
    <property type="protein sequence ID" value="GFO32756.1"/>
    <property type="molecule type" value="Genomic_DNA"/>
</dbReference>
<comment type="caution">
    <text evidence="5">The sequence shown here is derived from an EMBL/GenBank/DDBJ whole genome shotgun (WGS) entry which is preliminary data.</text>
</comment>
<dbReference type="InterPro" id="IPR015421">
    <property type="entry name" value="PyrdxlP-dep_Trfase_major"/>
</dbReference>
<dbReference type="SUPFAM" id="SSF53383">
    <property type="entry name" value="PLP-dependent transferases"/>
    <property type="match status" value="2"/>
</dbReference>
<protein>
    <submittedName>
        <fullName evidence="5">Cystathionine gamma-lyase</fullName>
    </submittedName>
</protein>
<proteinExistence type="inferred from homology"/>
<dbReference type="GO" id="GO:0005737">
    <property type="term" value="C:cytoplasm"/>
    <property type="evidence" value="ECO:0007669"/>
    <property type="project" value="TreeGrafter"/>
</dbReference>
<feature type="region of interest" description="Disordered" evidence="4">
    <location>
        <begin position="1"/>
        <end position="20"/>
    </location>
</feature>
<dbReference type="Gene3D" id="3.90.1150.10">
    <property type="entry name" value="Aspartate Aminotransferase, domain 1"/>
    <property type="match status" value="2"/>
</dbReference>
<dbReference type="InterPro" id="IPR000277">
    <property type="entry name" value="Cys/Met-Metab_PyrdxlP-dep_enz"/>
</dbReference>
<evidence type="ECO:0000256" key="4">
    <source>
        <dbReference type="SAM" id="MobiDB-lite"/>
    </source>
</evidence>
<name>A0AAV4CBS1_9GAST</name>
<dbReference type="AlphaFoldDB" id="A0AAV4CBS1"/>
<dbReference type="GO" id="GO:0009086">
    <property type="term" value="P:methionine biosynthetic process"/>
    <property type="evidence" value="ECO:0007669"/>
    <property type="project" value="UniProtKB-ARBA"/>
</dbReference>
<reference evidence="5 6" key="1">
    <citation type="journal article" date="2021" name="Elife">
        <title>Chloroplast acquisition without the gene transfer in kleptoplastic sea slugs, Plakobranchus ocellatus.</title>
        <authorList>
            <person name="Maeda T."/>
            <person name="Takahashi S."/>
            <person name="Yoshida T."/>
            <person name="Shimamura S."/>
            <person name="Takaki Y."/>
            <person name="Nagai Y."/>
            <person name="Toyoda A."/>
            <person name="Suzuki Y."/>
            <person name="Arimoto A."/>
            <person name="Ishii H."/>
            <person name="Satoh N."/>
            <person name="Nishiyama T."/>
            <person name="Hasebe M."/>
            <person name="Maruyama T."/>
            <person name="Minagawa J."/>
            <person name="Obokata J."/>
            <person name="Shigenobu S."/>
        </authorList>
    </citation>
    <scope>NUCLEOTIDE SEQUENCE [LARGE SCALE GENOMIC DNA]</scope>
</reference>
<dbReference type="InterPro" id="IPR015424">
    <property type="entry name" value="PyrdxlP-dep_Trfase"/>
</dbReference>
<evidence type="ECO:0000256" key="3">
    <source>
        <dbReference type="RuleBase" id="RU362118"/>
    </source>
</evidence>
<dbReference type="Pfam" id="PF01053">
    <property type="entry name" value="Cys_Met_Meta_PP"/>
    <property type="match status" value="3"/>
</dbReference>
<dbReference type="Proteomes" id="UP000735302">
    <property type="component" value="Unassembled WGS sequence"/>
</dbReference>
<dbReference type="PANTHER" id="PTHR11808:SF80">
    <property type="entry name" value="CYSTATHIONINE GAMMA-LYASE"/>
    <property type="match status" value="1"/>
</dbReference>
<dbReference type="Gene3D" id="3.40.640.10">
    <property type="entry name" value="Type I PLP-dependent aspartate aminotransferase-like (Major domain)"/>
    <property type="match status" value="2"/>
</dbReference>
<dbReference type="InterPro" id="IPR015422">
    <property type="entry name" value="PyrdxlP-dep_Trfase_small"/>
</dbReference>
<dbReference type="GO" id="GO:0016846">
    <property type="term" value="F:carbon-sulfur lyase activity"/>
    <property type="evidence" value="ECO:0007669"/>
    <property type="project" value="TreeGrafter"/>
</dbReference>
<evidence type="ECO:0000313" key="5">
    <source>
        <dbReference type="EMBL" id="GFO32756.1"/>
    </source>
</evidence>
<gene>
    <name evidence="5" type="ORF">PoB_005926100</name>
</gene>
<evidence type="ECO:0000256" key="1">
    <source>
        <dbReference type="ARBA" id="ARBA00001933"/>
    </source>
</evidence>
<keyword evidence="2 3" id="KW-0663">Pyridoxal phosphate</keyword>
<dbReference type="GO" id="GO:0030170">
    <property type="term" value="F:pyridoxal phosphate binding"/>
    <property type="evidence" value="ECO:0007669"/>
    <property type="project" value="InterPro"/>
</dbReference>
<evidence type="ECO:0000256" key="2">
    <source>
        <dbReference type="ARBA" id="ARBA00022898"/>
    </source>
</evidence>
<dbReference type="PANTHER" id="PTHR11808">
    <property type="entry name" value="TRANS-SULFURATION ENZYME FAMILY MEMBER"/>
    <property type="match status" value="1"/>
</dbReference>
<organism evidence="5 6">
    <name type="scientific">Plakobranchus ocellatus</name>
    <dbReference type="NCBI Taxonomy" id="259542"/>
    <lineage>
        <taxon>Eukaryota</taxon>
        <taxon>Metazoa</taxon>
        <taxon>Spiralia</taxon>
        <taxon>Lophotrochozoa</taxon>
        <taxon>Mollusca</taxon>
        <taxon>Gastropoda</taxon>
        <taxon>Heterobranchia</taxon>
        <taxon>Euthyneura</taxon>
        <taxon>Panpulmonata</taxon>
        <taxon>Sacoglossa</taxon>
        <taxon>Placobranchoidea</taxon>
        <taxon>Plakobranchidae</taxon>
        <taxon>Plakobranchus</taxon>
    </lineage>
</organism>
<evidence type="ECO:0000313" key="6">
    <source>
        <dbReference type="Proteomes" id="UP000735302"/>
    </source>
</evidence>
<sequence>MAVFTAAEKRSTPESNFPAQRGEFEFNNNHAFHDLRTVRVTPGGVPLLFSPSVCEKATIVSFHQTTIQSPAEAMPLQPVVRHLSIREAPAKSNFDQALEGLTLDDVSSTSALVSCQHAFSGTHTTPLVVPIYHSSTYIMDRLEDGTPAIIDGSSVYSRLGNPTCEMTEAAINAVERGAGSLTFASGMAAVTSVFLGFLNTGDHVSHLKKPIPMLQLLWLETPCNPNILIVDVQAVLDLVKDRDILVGVDSTFASPHCQQMMKLGVDFCMHSCSKYIGGHSDLIGGCVTTRTVEQWRILKHVQGTFGNMLSPHDASLLLRGLRTLPLRMKRHSETALEVARYLDQHPKSPHDASLLLRGLRTLPLRMKRHSETALEVARYLDQHPKVERVNYPGLESHPQHEIAKRQMTGGYSGMIMAEIKGGSKGGETVAENVRIFRMAVSLGGVQSILEHPYTMTHGKYLLSEEETKNSGVTPGMLRISIGLEDAADLIADFKQALEKVEL</sequence>
<comment type="cofactor">
    <cofactor evidence="1 3">
        <name>pyridoxal 5'-phosphate</name>
        <dbReference type="ChEBI" id="CHEBI:597326"/>
    </cofactor>
</comment>
<dbReference type="FunFam" id="3.90.1150.10:FF:000033">
    <property type="entry name" value="Cystathionine gamma-synthase"/>
    <property type="match status" value="1"/>
</dbReference>